<evidence type="ECO:0000259" key="3">
    <source>
        <dbReference type="PROSITE" id="PS50977"/>
    </source>
</evidence>
<dbReference type="Gene3D" id="1.10.10.60">
    <property type="entry name" value="Homeodomain-like"/>
    <property type="match status" value="1"/>
</dbReference>
<gene>
    <name evidence="4" type="ORF">BXY82_1330</name>
</gene>
<organism evidence="4 5">
    <name type="scientific">Gelidibacter sediminis</name>
    <dbReference type="NCBI Taxonomy" id="1608710"/>
    <lineage>
        <taxon>Bacteria</taxon>
        <taxon>Pseudomonadati</taxon>
        <taxon>Bacteroidota</taxon>
        <taxon>Flavobacteriia</taxon>
        <taxon>Flavobacteriales</taxon>
        <taxon>Flavobacteriaceae</taxon>
        <taxon>Gelidibacter</taxon>
    </lineage>
</organism>
<dbReference type="InterPro" id="IPR001647">
    <property type="entry name" value="HTH_TetR"/>
</dbReference>
<protein>
    <submittedName>
        <fullName evidence="4">TetR family transcriptional regulator</fullName>
    </submittedName>
</protein>
<evidence type="ECO:0000313" key="5">
    <source>
        <dbReference type="Proteomes" id="UP000294689"/>
    </source>
</evidence>
<dbReference type="Proteomes" id="UP000294689">
    <property type="component" value="Unassembled WGS sequence"/>
</dbReference>
<dbReference type="InterPro" id="IPR041490">
    <property type="entry name" value="KstR2_TetR_C"/>
</dbReference>
<dbReference type="InterPro" id="IPR009057">
    <property type="entry name" value="Homeodomain-like_sf"/>
</dbReference>
<dbReference type="Gene3D" id="1.10.357.10">
    <property type="entry name" value="Tetracycline Repressor, domain 2"/>
    <property type="match status" value="1"/>
</dbReference>
<dbReference type="RefSeq" id="WP_133757336.1">
    <property type="nucleotide sequence ID" value="NZ_SOBW01000007.1"/>
</dbReference>
<keyword evidence="5" id="KW-1185">Reference proteome</keyword>
<dbReference type="PANTHER" id="PTHR43479:SF11">
    <property type="entry name" value="ACREF_ENVCD OPERON REPRESSOR-RELATED"/>
    <property type="match status" value="1"/>
</dbReference>
<evidence type="ECO:0000313" key="4">
    <source>
        <dbReference type="EMBL" id="TDU43909.1"/>
    </source>
</evidence>
<keyword evidence="1 2" id="KW-0238">DNA-binding</keyword>
<dbReference type="AlphaFoldDB" id="A0A4R7QA99"/>
<accession>A0A4R7QA99</accession>
<dbReference type="OrthoDB" id="9798857at2"/>
<dbReference type="GO" id="GO:0003677">
    <property type="term" value="F:DNA binding"/>
    <property type="evidence" value="ECO:0007669"/>
    <property type="project" value="UniProtKB-UniRule"/>
</dbReference>
<feature type="domain" description="HTH tetR-type" evidence="3">
    <location>
        <begin position="6"/>
        <end position="66"/>
    </location>
</feature>
<proteinExistence type="predicted"/>
<dbReference type="Pfam" id="PF00440">
    <property type="entry name" value="TetR_N"/>
    <property type="match status" value="1"/>
</dbReference>
<reference evidence="4 5" key="1">
    <citation type="submission" date="2019-03" db="EMBL/GenBank/DDBJ databases">
        <title>Genomic Encyclopedia of Archaeal and Bacterial Type Strains, Phase II (KMG-II): from individual species to whole genera.</title>
        <authorList>
            <person name="Goeker M."/>
        </authorList>
    </citation>
    <scope>NUCLEOTIDE SEQUENCE [LARGE SCALE GENOMIC DNA]</scope>
    <source>
        <strain evidence="4 5">DSM 28135</strain>
    </source>
</reference>
<dbReference type="SUPFAM" id="SSF48498">
    <property type="entry name" value="Tetracyclin repressor-like, C-terminal domain"/>
    <property type="match status" value="1"/>
</dbReference>
<dbReference type="InterPro" id="IPR036271">
    <property type="entry name" value="Tet_transcr_reg_TetR-rel_C_sf"/>
</dbReference>
<dbReference type="Pfam" id="PF17932">
    <property type="entry name" value="TetR_C_24"/>
    <property type="match status" value="1"/>
</dbReference>
<sequence>MNTTGQTRKEEIIITATKLFKEKGYSAVTMRDLAKAVNIRAASLYNHIDSKQDILKTIIISLAEEFTRGMETIKSSEAVTIDKLRAIVALHVNITIQNTYGMASLNNDWMHLEDQLEHYLALRKTYEQDFIEIIQSGIDAQEIRNANPEIIMFSILTTLRSLYLWLPKKEDLNRQELAKNLGDVLINGINHHRTTD</sequence>
<evidence type="ECO:0000256" key="1">
    <source>
        <dbReference type="ARBA" id="ARBA00023125"/>
    </source>
</evidence>
<dbReference type="SUPFAM" id="SSF46689">
    <property type="entry name" value="Homeodomain-like"/>
    <property type="match status" value="1"/>
</dbReference>
<evidence type="ECO:0000256" key="2">
    <source>
        <dbReference type="PROSITE-ProRule" id="PRU00335"/>
    </source>
</evidence>
<dbReference type="EMBL" id="SOBW01000007">
    <property type="protein sequence ID" value="TDU43909.1"/>
    <property type="molecule type" value="Genomic_DNA"/>
</dbReference>
<feature type="DNA-binding region" description="H-T-H motif" evidence="2">
    <location>
        <begin position="29"/>
        <end position="48"/>
    </location>
</feature>
<dbReference type="InterPro" id="IPR050624">
    <property type="entry name" value="HTH-type_Tx_Regulator"/>
</dbReference>
<dbReference type="PANTHER" id="PTHR43479">
    <property type="entry name" value="ACREF/ENVCD OPERON REPRESSOR-RELATED"/>
    <property type="match status" value="1"/>
</dbReference>
<dbReference type="PRINTS" id="PR00455">
    <property type="entry name" value="HTHTETR"/>
</dbReference>
<name>A0A4R7QA99_9FLAO</name>
<dbReference type="PROSITE" id="PS50977">
    <property type="entry name" value="HTH_TETR_2"/>
    <property type="match status" value="1"/>
</dbReference>
<comment type="caution">
    <text evidence="4">The sequence shown here is derived from an EMBL/GenBank/DDBJ whole genome shotgun (WGS) entry which is preliminary data.</text>
</comment>